<dbReference type="EMBL" id="KV423919">
    <property type="protein sequence ID" value="KZT62019.1"/>
    <property type="molecule type" value="Genomic_DNA"/>
</dbReference>
<proteinExistence type="inferred from homology"/>
<evidence type="ECO:0000313" key="4">
    <source>
        <dbReference type="Proteomes" id="UP000076842"/>
    </source>
</evidence>
<dbReference type="STRING" id="1353952.A0A165JM34"/>
<evidence type="ECO:0000259" key="2">
    <source>
        <dbReference type="PROSITE" id="PS51363"/>
    </source>
</evidence>
<dbReference type="SMART" id="SM00515">
    <property type="entry name" value="eIF5C"/>
    <property type="match status" value="1"/>
</dbReference>
<organism evidence="3 4">
    <name type="scientific">Calocera cornea HHB12733</name>
    <dbReference type="NCBI Taxonomy" id="1353952"/>
    <lineage>
        <taxon>Eukaryota</taxon>
        <taxon>Fungi</taxon>
        <taxon>Dikarya</taxon>
        <taxon>Basidiomycota</taxon>
        <taxon>Agaricomycotina</taxon>
        <taxon>Dacrymycetes</taxon>
        <taxon>Dacrymycetales</taxon>
        <taxon>Dacrymycetaceae</taxon>
        <taxon>Calocera</taxon>
    </lineage>
</organism>
<name>A0A165JM34_9BASI</name>
<dbReference type="PANTHER" id="PTHR14208:SF2">
    <property type="entry name" value="PROTEIN KRASAVIETZ"/>
    <property type="match status" value="1"/>
</dbReference>
<comment type="similarity">
    <text evidence="1">Belongs to the BZW family.</text>
</comment>
<keyword evidence="4" id="KW-1185">Reference proteome</keyword>
<sequence length="424" mass="48239">MSQQQAAAKPSLQGVKIRARKRVVKATAKHESSVFRDQLFKQLETVTPGDFEQYTAKLVSAGATLEYLKYADTLFEILLVGRLLQPGGNYVEDGAPQSPFAIFNAKEPVDIEDVKNYTEVLNKLVRRYKYLQRPLEESSLPSLLQYINKWEPAQREKLAVASGLLMSQGLANPICLQSLSKEHLLKEDLAINFVTTVFKTYLREQSIDHLLTTLKRGGVRDITIFFPHNKRTAATVEGYFKSNGLPQLADWYAKRQTAAAKESTTQGLKEMLEGEENPNEIVKFLKRAQTESTMPEGDFLQIIWLGLMSSVDWSSKAEQIDTTVTREVANFSTILEPFCTTARTQVALINTVQVYCYDDPRFMKSFPQILKVLYNKDCVSDQAVIYWHQKGSKPQGRQHFLKVTEALVKFLTEQEEDEDEEEED</sequence>
<dbReference type="InterPro" id="IPR051245">
    <property type="entry name" value="eIF5-mimic_regulator"/>
</dbReference>
<dbReference type="AlphaFoldDB" id="A0A165JM34"/>
<reference evidence="3 4" key="1">
    <citation type="journal article" date="2016" name="Mol. Biol. Evol.">
        <title>Comparative Genomics of Early-Diverging Mushroom-Forming Fungi Provides Insights into the Origins of Lignocellulose Decay Capabilities.</title>
        <authorList>
            <person name="Nagy L.G."/>
            <person name="Riley R."/>
            <person name="Tritt A."/>
            <person name="Adam C."/>
            <person name="Daum C."/>
            <person name="Floudas D."/>
            <person name="Sun H."/>
            <person name="Yadav J.S."/>
            <person name="Pangilinan J."/>
            <person name="Larsson K.H."/>
            <person name="Matsuura K."/>
            <person name="Barry K."/>
            <person name="Labutti K."/>
            <person name="Kuo R."/>
            <person name="Ohm R.A."/>
            <person name="Bhattacharya S.S."/>
            <person name="Shirouzu T."/>
            <person name="Yoshinaga Y."/>
            <person name="Martin F.M."/>
            <person name="Grigoriev I.V."/>
            <person name="Hibbett D.S."/>
        </authorList>
    </citation>
    <scope>NUCLEOTIDE SEQUENCE [LARGE SCALE GENOMIC DNA]</scope>
    <source>
        <strain evidence="3 4">HHB12733</strain>
    </source>
</reference>
<dbReference type="Pfam" id="PF25504">
    <property type="entry name" value="HEAT_5MP1_2"/>
    <property type="match status" value="1"/>
</dbReference>
<dbReference type="InterPro" id="IPR043510">
    <property type="entry name" value="W2_5MP1/2"/>
</dbReference>
<dbReference type="Gene3D" id="1.25.40.180">
    <property type="match status" value="1"/>
</dbReference>
<dbReference type="InterPro" id="IPR003307">
    <property type="entry name" value="W2_domain"/>
</dbReference>
<accession>A0A165JM34</accession>
<dbReference type="GO" id="GO:0016020">
    <property type="term" value="C:membrane"/>
    <property type="evidence" value="ECO:0007669"/>
    <property type="project" value="TreeGrafter"/>
</dbReference>
<dbReference type="InParanoid" id="A0A165JM34"/>
<evidence type="ECO:0000313" key="3">
    <source>
        <dbReference type="EMBL" id="KZT62019.1"/>
    </source>
</evidence>
<dbReference type="Pfam" id="PF02020">
    <property type="entry name" value="W2"/>
    <property type="match status" value="1"/>
</dbReference>
<dbReference type="SUPFAM" id="SSF48371">
    <property type="entry name" value="ARM repeat"/>
    <property type="match status" value="1"/>
</dbReference>
<evidence type="ECO:0000256" key="1">
    <source>
        <dbReference type="ARBA" id="ARBA00008151"/>
    </source>
</evidence>
<gene>
    <name evidence="3" type="ORF">CALCODRAFT_490572</name>
</gene>
<dbReference type="CDD" id="cd11560">
    <property type="entry name" value="W2_eIF5C_like"/>
    <property type="match status" value="1"/>
</dbReference>
<dbReference type="GO" id="GO:0005737">
    <property type="term" value="C:cytoplasm"/>
    <property type="evidence" value="ECO:0007669"/>
    <property type="project" value="TreeGrafter"/>
</dbReference>
<dbReference type="Proteomes" id="UP000076842">
    <property type="component" value="Unassembled WGS sequence"/>
</dbReference>
<dbReference type="InterPro" id="IPR016024">
    <property type="entry name" value="ARM-type_fold"/>
</dbReference>
<dbReference type="InterPro" id="IPR057397">
    <property type="entry name" value="HEAT_5MP1_2"/>
</dbReference>
<feature type="domain" description="W2" evidence="2">
    <location>
        <begin position="254"/>
        <end position="421"/>
    </location>
</feature>
<dbReference type="PANTHER" id="PTHR14208">
    <property type="entry name" value="BASIC LEUCINE ZIPPER AND W2 DOMAIN-CONTAINING PROTEIN"/>
    <property type="match status" value="1"/>
</dbReference>
<dbReference type="OrthoDB" id="1727522at2759"/>
<protein>
    <submittedName>
        <fullName evidence="3">ARM repeat-containing protein</fullName>
    </submittedName>
</protein>
<dbReference type="PROSITE" id="PS51363">
    <property type="entry name" value="W2"/>
    <property type="match status" value="1"/>
</dbReference>